<dbReference type="Proteomes" id="UP000190037">
    <property type="component" value="Unassembled WGS sequence"/>
</dbReference>
<reference evidence="2 3" key="1">
    <citation type="submission" date="2017-03" db="EMBL/GenBank/DDBJ databases">
        <title>Draft genome sequence of Streptomyces scabrisporus NF3, endophyte isolated from Amphipterygium adstringens.</title>
        <authorList>
            <person name="Vazquez M."/>
            <person name="Ceapa C.D."/>
            <person name="Rodriguez Luna D."/>
            <person name="Sanchez Esquivel S."/>
        </authorList>
    </citation>
    <scope>NUCLEOTIDE SEQUENCE [LARGE SCALE GENOMIC DNA]</scope>
    <source>
        <strain evidence="2 3">NF3</strain>
    </source>
</reference>
<dbReference type="Pfam" id="PF07179">
    <property type="entry name" value="SseB"/>
    <property type="match status" value="1"/>
</dbReference>
<sequence length="265" mass="27841">MLPGPVRGGGGGRSVAYSRRVDFSGKSIPDTGFPDDDGSAHPALARALAAPEVDDEAVSRALCEARLLVPVVAILTEEEDVAPGELRREKSSDMAVPTIQGPDGRRALPAFTSVAALARWRADARPIPVEAARAAHAAYAEEADTLLLDLAGPYPYEVSGSRLRAVAEGRAHLAPHRDPEVLGAVREAVHSERAVSAVYLTEGGGNDLTLSLVAAASPIEVTEAARRIVGRLAEDDVVRARLDRGLDLAMLPPGASLEAEPLFSR</sequence>
<gene>
    <name evidence="2" type="ORF">B4N89_28365</name>
</gene>
<comment type="caution">
    <text evidence="2">The sequence shown here is derived from an EMBL/GenBank/DDBJ whole genome shotgun (WGS) entry which is preliminary data.</text>
</comment>
<dbReference type="eggNOG" id="COG1404">
    <property type="taxonomic scope" value="Bacteria"/>
</dbReference>
<dbReference type="STRING" id="159449.B4N89_28365"/>
<proteinExistence type="predicted"/>
<evidence type="ECO:0000313" key="3">
    <source>
        <dbReference type="Proteomes" id="UP000190037"/>
    </source>
</evidence>
<dbReference type="AlphaFoldDB" id="A0A1T3P5J8"/>
<dbReference type="InterPro" id="IPR009839">
    <property type="entry name" value="SseB_N"/>
</dbReference>
<name>A0A1T3P5J8_9ACTN</name>
<protein>
    <recommendedName>
        <fullName evidence="1">SseB protein N-terminal domain-containing protein</fullName>
    </recommendedName>
</protein>
<keyword evidence="3" id="KW-1185">Reference proteome</keyword>
<dbReference type="OrthoDB" id="5188303at2"/>
<evidence type="ECO:0000259" key="1">
    <source>
        <dbReference type="Pfam" id="PF07179"/>
    </source>
</evidence>
<accession>A0A1T3P5J8</accession>
<organism evidence="2 3">
    <name type="scientific">Embleya scabrispora</name>
    <dbReference type="NCBI Taxonomy" id="159449"/>
    <lineage>
        <taxon>Bacteria</taxon>
        <taxon>Bacillati</taxon>
        <taxon>Actinomycetota</taxon>
        <taxon>Actinomycetes</taxon>
        <taxon>Kitasatosporales</taxon>
        <taxon>Streptomycetaceae</taxon>
        <taxon>Embleya</taxon>
    </lineage>
</organism>
<evidence type="ECO:0000313" key="2">
    <source>
        <dbReference type="EMBL" id="OPC84323.1"/>
    </source>
</evidence>
<feature type="domain" description="SseB protein N-terminal" evidence="1">
    <location>
        <begin position="44"/>
        <end position="165"/>
    </location>
</feature>
<dbReference type="EMBL" id="MWQN01000001">
    <property type="protein sequence ID" value="OPC84323.1"/>
    <property type="molecule type" value="Genomic_DNA"/>
</dbReference>